<evidence type="ECO:0000256" key="1">
    <source>
        <dbReference type="SAM" id="Phobius"/>
    </source>
</evidence>
<evidence type="ECO:0000259" key="2">
    <source>
        <dbReference type="Pfam" id="PF20182"/>
    </source>
</evidence>
<dbReference type="NCBIfam" id="NF042915">
    <property type="entry name" value="MAB_1171c_fam"/>
    <property type="match status" value="1"/>
</dbReference>
<feature type="transmembrane region" description="Helical" evidence="1">
    <location>
        <begin position="6"/>
        <end position="25"/>
    </location>
</feature>
<gene>
    <name evidence="3" type="ORF">EV192_112381</name>
</gene>
<dbReference type="Pfam" id="PF20182">
    <property type="entry name" value="DUF6545"/>
    <property type="match status" value="1"/>
</dbReference>
<comment type="caution">
    <text evidence="3">The sequence shown here is derived from an EMBL/GenBank/DDBJ whole genome shotgun (WGS) entry which is preliminary data.</text>
</comment>
<dbReference type="InterPro" id="IPR050039">
    <property type="entry name" value="MAB_1171c-like"/>
</dbReference>
<organism evidence="3 4">
    <name type="scientific">Actinocrispum wychmicini</name>
    <dbReference type="NCBI Taxonomy" id="1213861"/>
    <lineage>
        <taxon>Bacteria</taxon>
        <taxon>Bacillati</taxon>
        <taxon>Actinomycetota</taxon>
        <taxon>Actinomycetes</taxon>
        <taxon>Pseudonocardiales</taxon>
        <taxon>Pseudonocardiaceae</taxon>
        <taxon>Actinocrispum</taxon>
    </lineage>
</organism>
<dbReference type="RefSeq" id="WP_132124541.1">
    <property type="nucleotide sequence ID" value="NZ_SLWS01000012.1"/>
</dbReference>
<evidence type="ECO:0000313" key="3">
    <source>
        <dbReference type="EMBL" id="TCO52649.1"/>
    </source>
</evidence>
<keyword evidence="1" id="KW-1133">Transmembrane helix</keyword>
<feature type="transmembrane region" description="Helical" evidence="1">
    <location>
        <begin position="32"/>
        <end position="55"/>
    </location>
</feature>
<name>A0A4R2J9Q5_9PSEU</name>
<dbReference type="InterPro" id="IPR046675">
    <property type="entry name" value="DUF6545"/>
</dbReference>
<evidence type="ECO:0000313" key="4">
    <source>
        <dbReference type="Proteomes" id="UP000295680"/>
    </source>
</evidence>
<feature type="transmembrane region" description="Helical" evidence="1">
    <location>
        <begin position="144"/>
        <end position="164"/>
    </location>
</feature>
<dbReference type="OrthoDB" id="3685619at2"/>
<accession>A0A4R2J9Q5</accession>
<feature type="domain" description="DUF6545" evidence="2">
    <location>
        <begin position="240"/>
        <end position="373"/>
    </location>
</feature>
<feature type="transmembrane region" description="Helical" evidence="1">
    <location>
        <begin position="176"/>
        <end position="197"/>
    </location>
</feature>
<keyword evidence="1" id="KW-0812">Transmembrane</keyword>
<feature type="transmembrane region" description="Helical" evidence="1">
    <location>
        <begin position="101"/>
        <end position="124"/>
    </location>
</feature>
<sequence>MNPDLIRVVLLCLCWPVVLLRVAAVRVADQRLLWFTLVMQGLGLTVLQTPVMLGIQRTTGVPRIESLISSLLASVVAVLLLMVALRISSSDTVSARWSRRMALYCGATAVVMVTTFTVVTVRHIPTRDRFLPVIGEFSAHTVYWIAYLTYMIVVSVWTTSLFWRQIRRVAAKVLKFALLALALGTTTFLVFLGTRVASLFSASPQLPAFGVYVSSIYSISVTVGCSLAIILPLSQGVASWWRRNRLYPLWRALCDASPHIALTPPRSRWRDALTLRDNRHQLHRRLVEIRDGLLIMREWITPATHDRIVAALAAERLPNRDAAVTACWVRVALRVRANGVERVAKPIDLAGQGGVDTETELCWLTAVAKSWTSPVVARCAAMIDVKAPELTS</sequence>
<reference evidence="3 4" key="1">
    <citation type="submission" date="2019-03" db="EMBL/GenBank/DDBJ databases">
        <title>Genomic Encyclopedia of Type Strains, Phase IV (KMG-IV): sequencing the most valuable type-strain genomes for metagenomic binning, comparative biology and taxonomic classification.</title>
        <authorList>
            <person name="Goeker M."/>
        </authorList>
    </citation>
    <scope>NUCLEOTIDE SEQUENCE [LARGE SCALE GENOMIC DNA]</scope>
    <source>
        <strain evidence="3 4">DSM 45934</strain>
    </source>
</reference>
<dbReference type="Proteomes" id="UP000295680">
    <property type="component" value="Unassembled WGS sequence"/>
</dbReference>
<dbReference type="EMBL" id="SLWS01000012">
    <property type="protein sequence ID" value="TCO52649.1"/>
    <property type="molecule type" value="Genomic_DNA"/>
</dbReference>
<feature type="transmembrane region" description="Helical" evidence="1">
    <location>
        <begin position="209"/>
        <end position="233"/>
    </location>
</feature>
<proteinExistence type="predicted"/>
<dbReference type="AlphaFoldDB" id="A0A4R2J9Q5"/>
<feature type="transmembrane region" description="Helical" evidence="1">
    <location>
        <begin position="67"/>
        <end position="89"/>
    </location>
</feature>
<protein>
    <recommendedName>
        <fullName evidence="2">DUF6545 domain-containing protein</fullName>
    </recommendedName>
</protein>
<keyword evidence="4" id="KW-1185">Reference proteome</keyword>
<keyword evidence="1" id="KW-0472">Membrane</keyword>